<evidence type="ECO:0000256" key="5">
    <source>
        <dbReference type="ARBA" id="ARBA00022683"/>
    </source>
</evidence>
<evidence type="ECO:0000256" key="6">
    <source>
        <dbReference type="ARBA" id="ARBA00022692"/>
    </source>
</evidence>
<gene>
    <name evidence="10" type="ORF">A8806_10985</name>
</gene>
<keyword evidence="3" id="KW-1003">Cell membrane</keyword>
<evidence type="ECO:0000256" key="2">
    <source>
        <dbReference type="ARBA" id="ARBA00022448"/>
    </source>
</evidence>
<organism evidence="10 11">
    <name type="scientific">Faecalicatena orotica</name>
    <dbReference type="NCBI Taxonomy" id="1544"/>
    <lineage>
        <taxon>Bacteria</taxon>
        <taxon>Bacillati</taxon>
        <taxon>Bacillota</taxon>
        <taxon>Clostridia</taxon>
        <taxon>Lachnospirales</taxon>
        <taxon>Lachnospiraceae</taxon>
        <taxon>Faecalicatena</taxon>
    </lineage>
</organism>
<feature type="transmembrane region" description="Helical" evidence="9">
    <location>
        <begin position="144"/>
        <end position="170"/>
    </location>
</feature>
<reference evidence="10 11" key="1">
    <citation type="submission" date="2018-05" db="EMBL/GenBank/DDBJ databases">
        <title>The Hungate 1000. A catalogue of reference genomes from the rumen microbiome.</title>
        <authorList>
            <person name="Kelly W."/>
        </authorList>
    </citation>
    <scope>NUCLEOTIDE SEQUENCE [LARGE SCALE GENOMIC DNA]</scope>
    <source>
        <strain evidence="10 11">NLAE-zl-C242</strain>
    </source>
</reference>
<evidence type="ECO:0000256" key="4">
    <source>
        <dbReference type="ARBA" id="ARBA00022597"/>
    </source>
</evidence>
<evidence type="ECO:0000313" key="10">
    <source>
        <dbReference type="EMBL" id="PWJ28206.1"/>
    </source>
</evidence>
<dbReference type="RefSeq" id="WP_109732018.1">
    <property type="nucleotide sequence ID" value="NZ_BAAACK010000009.1"/>
</dbReference>
<dbReference type="PANTHER" id="PTHR32502">
    <property type="entry name" value="N-ACETYLGALACTOSAMINE PERMEASE II COMPONENT-RELATED"/>
    <property type="match status" value="1"/>
</dbReference>
<comment type="caution">
    <text evidence="10">The sequence shown here is derived from an EMBL/GenBank/DDBJ whole genome shotgun (WGS) entry which is preliminary data.</text>
</comment>
<dbReference type="Proteomes" id="UP000245845">
    <property type="component" value="Unassembled WGS sequence"/>
</dbReference>
<keyword evidence="8 9" id="KW-0472">Membrane</keyword>
<dbReference type="GO" id="GO:0005886">
    <property type="term" value="C:plasma membrane"/>
    <property type="evidence" value="ECO:0007669"/>
    <property type="project" value="UniProtKB-SubCell"/>
</dbReference>
<protein>
    <submittedName>
        <fullName evidence="10">D-glucosaminate-specific PTS system IIC component</fullName>
    </submittedName>
</protein>
<keyword evidence="4" id="KW-0762">Sugar transport</keyword>
<dbReference type="AlphaFoldDB" id="A0A2Y9BGM0"/>
<keyword evidence="2" id="KW-0813">Transport</keyword>
<keyword evidence="6 9" id="KW-0812">Transmembrane</keyword>
<keyword evidence="5" id="KW-0598">Phosphotransferase system</keyword>
<evidence type="ECO:0000256" key="7">
    <source>
        <dbReference type="ARBA" id="ARBA00022989"/>
    </source>
</evidence>
<comment type="subcellular location">
    <subcellularLocation>
        <location evidence="1">Cell membrane</location>
        <topology evidence="1">Multi-pass membrane protein</topology>
    </subcellularLocation>
</comment>
<dbReference type="EMBL" id="QGDL01000009">
    <property type="protein sequence ID" value="PWJ28206.1"/>
    <property type="molecule type" value="Genomic_DNA"/>
</dbReference>
<sequence>MTLKLAIISGIIYGYANTEMFYVPMNIFWLCGLVHGLIFGIVTGDISTAMILGGQITLLTISQVASGGVEPSDICLASCITIPLALITGMDVKTALPLCIAVGLIGNMNTPFFYSVNNYMAHVVDKYVDRGDIRGIKRMTWLTAAIDFVISFPFAFIGVYFGSTVVMALVEKMPEWIVNGLNVAGGILPAIGIMVTLKVIDRPKMIPVFLMGYFMVILFGVSVIGAAIMGGCVVAIMWNVSAFRTEKQ</sequence>
<proteinExistence type="predicted"/>
<dbReference type="InterPro" id="IPR004700">
    <property type="entry name" value="PTS_IIC_man"/>
</dbReference>
<feature type="transmembrane region" description="Helical" evidence="9">
    <location>
        <begin position="176"/>
        <end position="197"/>
    </location>
</feature>
<evidence type="ECO:0000256" key="1">
    <source>
        <dbReference type="ARBA" id="ARBA00004651"/>
    </source>
</evidence>
<feature type="transmembrane region" description="Helical" evidence="9">
    <location>
        <begin position="27"/>
        <end position="52"/>
    </location>
</feature>
<name>A0A2Y9BGM0_9FIRM</name>
<dbReference type="PANTHER" id="PTHR32502:SF8">
    <property type="entry name" value="N-ACETYLGALACTOSAMINE PERMEASE IIC COMPONENT 1"/>
    <property type="match status" value="1"/>
</dbReference>
<dbReference type="InterPro" id="IPR050303">
    <property type="entry name" value="GatZ_KbaZ_carbometab"/>
</dbReference>
<dbReference type="GO" id="GO:0009401">
    <property type="term" value="P:phosphoenolpyruvate-dependent sugar phosphotransferase system"/>
    <property type="evidence" value="ECO:0007669"/>
    <property type="project" value="UniProtKB-KW"/>
</dbReference>
<dbReference type="PROSITE" id="PS51106">
    <property type="entry name" value="PTS_EIIC_TYPE_4"/>
    <property type="match status" value="1"/>
</dbReference>
<accession>A0A2Y9BGM0</accession>
<dbReference type="Pfam" id="PF03609">
    <property type="entry name" value="EII-Sor"/>
    <property type="match status" value="1"/>
</dbReference>
<keyword evidence="7 9" id="KW-1133">Transmembrane helix</keyword>
<evidence type="ECO:0000256" key="9">
    <source>
        <dbReference type="SAM" id="Phobius"/>
    </source>
</evidence>
<dbReference type="OrthoDB" id="9815089at2"/>
<keyword evidence="11" id="KW-1185">Reference proteome</keyword>
<feature type="transmembrane region" description="Helical" evidence="9">
    <location>
        <begin position="209"/>
        <end position="238"/>
    </location>
</feature>
<evidence type="ECO:0000256" key="8">
    <source>
        <dbReference type="ARBA" id="ARBA00023136"/>
    </source>
</evidence>
<evidence type="ECO:0000313" key="11">
    <source>
        <dbReference type="Proteomes" id="UP000245845"/>
    </source>
</evidence>
<evidence type="ECO:0000256" key="3">
    <source>
        <dbReference type="ARBA" id="ARBA00022475"/>
    </source>
</evidence>